<dbReference type="EMBL" id="QASA01000001">
    <property type="protein sequence ID" value="RDC63411.1"/>
    <property type="molecule type" value="Genomic_DNA"/>
</dbReference>
<dbReference type="AlphaFoldDB" id="A0A369QER4"/>
<evidence type="ECO:0000313" key="1">
    <source>
        <dbReference type="EMBL" id="RDC63411.1"/>
    </source>
</evidence>
<dbReference type="OrthoDB" id="176168at2"/>
<dbReference type="RefSeq" id="WP_158546131.1">
    <property type="nucleotide sequence ID" value="NZ_QASA01000001.1"/>
</dbReference>
<keyword evidence="1" id="KW-0326">Glycosidase</keyword>
<gene>
    <name evidence="1" type="primary">yicI</name>
    <name evidence="1" type="ORF">AHMF7616_02014</name>
</gene>
<keyword evidence="1" id="KW-0378">Hydrolase</keyword>
<organism evidence="1 2">
    <name type="scientific">Adhaeribacter pallidiroseus</name>
    <dbReference type="NCBI Taxonomy" id="2072847"/>
    <lineage>
        <taxon>Bacteria</taxon>
        <taxon>Pseudomonadati</taxon>
        <taxon>Bacteroidota</taxon>
        <taxon>Cytophagia</taxon>
        <taxon>Cytophagales</taxon>
        <taxon>Hymenobacteraceae</taxon>
        <taxon>Adhaeribacter</taxon>
    </lineage>
</organism>
<keyword evidence="2" id="KW-1185">Reference proteome</keyword>
<accession>A0A369QER4</accession>
<dbReference type="GO" id="GO:0061634">
    <property type="term" value="F:alpha-D-xyloside xylohydrolase"/>
    <property type="evidence" value="ECO:0007669"/>
    <property type="project" value="UniProtKB-EC"/>
</dbReference>
<comment type="caution">
    <text evidence="1">The sequence shown here is derived from an EMBL/GenBank/DDBJ whole genome shotgun (WGS) entry which is preliminary data.</text>
</comment>
<evidence type="ECO:0000313" key="2">
    <source>
        <dbReference type="Proteomes" id="UP000253919"/>
    </source>
</evidence>
<dbReference type="Proteomes" id="UP000253919">
    <property type="component" value="Unassembled WGS sequence"/>
</dbReference>
<protein>
    <submittedName>
        <fullName evidence="1">Alpha-D-xyloside xylohydrolase</fullName>
        <ecNumber evidence="1">3.2.1.177</ecNumber>
    </submittedName>
</protein>
<sequence length="57" mass="6448">MHWYNFFCGAGTLPPKWGLGVTHRTPTLFTDQQVLGKVAAFREQSYSLSFVNREPGC</sequence>
<reference evidence="1 2" key="1">
    <citation type="submission" date="2018-04" db="EMBL/GenBank/DDBJ databases">
        <title>Adhaeribacter sp. HMF7616 genome sequencing and assembly.</title>
        <authorList>
            <person name="Kang H."/>
            <person name="Kang J."/>
            <person name="Cha I."/>
            <person name="Kim H."/>
            <person name="Joh K."/>
        </authorList>
    </citation>
    <scope>NUCLEOTIDE SEQUENCE [LARGE SCALE GENOMIC DNA]</scope>
    <source>
        <strain evidence="1 2">HMF7616</strain>
    </source>
</reference>
<name>A0A369QER4_9BACT</name>
<proteinExistence type="predicted"/>
<dbReference type="EC" id="3.2.1.177" evidence="1"/>